<feature type="compositionally biased region" description="Polar residues" evidence="8">
    <location>
        <begin position="604"/>
        <end position="619"/>
    </location>
</feature>
<organism evidence="11 12">
    <name type="scientific">Oncorhynchus tshawytscha</name>
    <name type="common">Chinook salmon</name>
    <name type="synonym">Salmo tshawytscha</name>
    <dbReference type="NCBI Taxonomy" id="74940"/>
    <lineage>
        <taxon>Eukaryota</taxon>
        <taxon>Metazoa</taxon>
        <taxon>Chordata</taxon>
        <taxon>Craniata</taxon>
        <taxon>Vertebrata</taxon>
        <taxon>Euteleostomi</taxon>
        <taxon>Actinopterygii</taxon>
        <taxon>Neopterygii</taxon>
        <taxon>Teleostei</taxon>
        <taxon>Protacanthopterygii</taxon>
        <taxon>Salmoniformes</taxon>
        <taxon>Salmonidae</taxon>
        <taxon>Salmoninae</taxon>
        <taxon>Oncorhynchus</taxon>
    </lineage>
</organism>
<dbReference type="Pfam" id="PF06752">
    <property type="entry name" value="E_Pc_C"/>
    <property type="match status" value="1"/>
</dbReference>
<feature type="compositionally biased region" description="Polar residues" evidence="8">
    <location>
        <begin position="496"/>
        <end position="509"/>
    </location>
</feature>
<evidence type="ECO:0000256" key="1">
    <source>
        <dbReference type="ARBA" id="ARBA00004123"/>
    </source>
</evidence>
<dbReference type="Pfam" id="PF10513">
    <property type="entry name" value="EPL1"/>
    <property type="match status" value="1"/>
</dbReference>
<reference evidence="11" key="2">
    <citation type="submission" date="2025-09" db="UniProtKB">
        <authorList>
            <consortium name="Ensembl"/>
        </authorList>
    </citation>
    <scope>IDENTIFICATION</scope>
</reference>
<proteinExistence type="inferred from homology"/>
<evidence type="ECO:0000256" key="5">
    <source>
        <dbReference type="ARBA" id="ARBA00023163"/>
    </source>
</evidence>
<keyword evidence="5 7" id="KW-0804">Transcription</keyword>
<keyword evidence="6 7" id="KW-0539">Nucleus</keyword>
<evidence type="ECO:0000313" key="12">
    <source>
        <dbReference type="Proteomes" id="UP000694402"/>
    </source>
</evidence>
<comment type="subcellular location">
    <subcellularLocation>
        <location evidence="1 7">Nucleus</location>
    </subcellularLocation>
</comment>
<feature type="domain" description="Enhancer of polycomb C-terminal" evidence="9">
    <location>
        <begin position="574"/>
        <end position="741"/>
    </location>
</feature>
<dbReference type="GO" id="GO:0005634">
    <property type="term" value="C:nucleus"/>
    <property type="evidence" value="ECO:0007669"/>
    <property type="project" value="UniProtKB-SubCell"/>
</dbReference>
<name>A0A8C8ESF6_ONCTS</name>
<evidence type="ECO:0000313" key="11">
    <source>
        <dbReference type="Ensembl" id="ENSOTSP00005023946.2"/>
    </source>
</evidence>
<protein>
    <recommendedName>
        <fullName evidence="7">Enhancer of polycomb homolog</fullName>
    </recommendedName>
</protein>
<dbReference type="GO" id="GO:0035267">
    <property type="term" value="C:NuA4 histone acetyltransferase complex"/>
    <property type="evidence" value="ECO:0007669"/>
    <property type="project" value="InterPro"/>
</dbReference>
<dbReference type="GO" id="GO:0006325">
    <property type="term" value="P:chromatin organization"/>
    <property type="evidence" value="ECO:0007669"/>
    <property type="project" value="UniProtKB-KW"/>
</dbReference>
<evidence type="ECO:0000256" key="7">
    <source>
        <dbReference type="RuleBase" id="RU361124"/>
    </source>
</evidence>
<evidence type="ECO:0000256" key="2">
    <source>
        <dbReference type="ARBA" id="ARBA00008035"/>
    </source>
</evidence>
<evidence type="ECO:0000256" key="6">
    <source>
        <dbReference type="ARBA" id="ARBA00023242"/>
    </source>
</evidence>
<comment type="similarity">
    <text evidence="2 7">Belongs to the enhancer of polycomb family.</text>
</comment>
<evidence type="ECO:0000256" key="8">
    <source>
        <dbReference type="SAM" id="MobiDB-lite"/>
    </source>
</evidence>
<feature type="region of interest" description="Disordered" evidence="8">
    <location>
        <begin position="490"/>
        <end position="509"/>
    </location>
</feature>
<dbReference type="InterPro" id="IPR019542">
    <property type="entry name" value="Enhancer_polycomb-like_N"/>
</dbReference>
<accession>A0A8C8ESF6</accession>
<dbReference type="PANTHER" id="PTHR14898">
    <property type="entry name" value="ENHANCER OF POLYCOMB"/>
    <property type="match status" value="1"/>
</dbReference>
<gene>
    <name evidence="11" type="primary">EPC2</name>
</gene>
<feature type="region of interest" description="Disordered" evidence="8">
    <location>
        <begin position="377"/>
        <end position="399"/>
    </location>
</feature>
<evidence type="ECO:0000256" key="4">
    <source>
        <dbReference type="ARBA" id="ARBA00023015"/>
    </source>
</evidence>
<dbReference type="GO" id="GO:0006357">
    <property type="term" value="P:regulation of transcription by RNA polymerase II"/>
    <property type="evidence" value="ECO:0007669"/>
    <property type="project" value="InterPro"/>
</dbReference>
<dbReference type="GeneTree" id="ENSGT00940000158526"/>
<keyword evidence="3" id="KW-0156">Chromatin regulator</keyword>
<keyword evidence="4 7" id="KW-0805">Transcription regulation</keyword>
<dbReference type="InterPro" id="IPR009607">
    <property type="entry name" value="Enhancer_polycomb_C"/>
</dbReference>
<evidence type="ECO:0000259" key="10">
    <source>
        <dbReference type="Pfam" id="PF10513"/>
    </source>
</evidence>
<keyword evidence="12" id="KW-1185">Reference proteome</keyword>
<evidence type="ECO:0000256" key="3">
    <source>
        <dbReference type="ARBA" id="ARBA00022853"/>
    </source>
</evidence>
<feature type="compositionally biased region" description="Polar residues" evidence="8">
    <location>
        <begin position="659"/>
        <end position="668"/>
    </location>
</feature>
<feature type="domain" description="Enhancer of polycomb-like N-terminal" evidence="10">
    <location>
        <begin position="7"/>
        <end position="148"/>
    </location>
</feature>
<dbReference type="AlphaFoldDB" id="A0A8C8ESF6"/>
<dbReference type="Ensembl" id="ENSOTST00005025921.2">
    <property type="protein sequence ID" value="ENSOTSP00005023946.2"/>
    <property type="gene ID" value="ENSOTSG00005016572.2"/>
</dbReference>
<dbReference type="InterPro" id="IPR024943">
    <property type="entry name" value="Enhancer_polycomb"/>
</dbReference>
<dbReference type="Proteomes" id="UP000694402">
    <property type="component" value="Unassembled WGS sequence"/>
</dbReference>
<sequence length="741" mass="82789">MSKLSFRARALDAAKPLPIYRNKDLPDLNDCVSINRAVPQMPTGMEKEEESEHHLQRAISAQSVFREKKENMVIPVPEAESNITYYDRLYKGELRIPKQLFHIQPLGLDNEQPDYDMDSEDEILLNRLNRKMEIKPIQFETMVDRLEKASTNQMVTITEAKLLLNEDDYLLKAVYDYWVRKRKNCRGPSLIPLIKLEKRDGSTNNDAYVAFRRRTEKMQTRKNRKNDEASYEKMLKLRREFSRTVTILEMIKRREKSKRELLHLTLEVVEKRYQMGDFTGEVLSEVTAPLAEKPVYTVPITVTNGNRHNHKAEIKIKSGGLPYHGYHHVSVKDEDPFDFVRPKKKYTRREPLCRPGRPAKRQHIVNKADIKQYDFHSSGEEDYPLSPTSEPDEENDPDGTFAFRRKAGCHYLPCLDQTSGLLWDHPELAGLDALRHRQSLTALSVPQRCVGLARRRVGRGGRVLLDRASSDLDGVLKQLDSGVFSSSFPKGLSDPQVPTQNHRTMPGSASSLTDLLSNIQALRWRFFRPRSTQGDGSGEGRTGRPSMDNRLSGGLFVHTKNSGSGELLLNPIVKTAGSTDCIISKTLDSAGAHFAASAVISAPGQVNNENKPDNTSVNGVVQPLGTSRPPHSTSTSQGGTGLDRSGRTPSSCGPLLPASHSTTPQSLPNHRGHGSAVSPAHHHHNARPSPSSLKLATMATSSLDRVPKVTPAISSMARDNHEPERLALNGISETTVPMEVT</sequence>
<reference evidence="11" key="1">
    <citation type="submission" date="2025-08" db="UniProtKB">
        <authorList>
            <consortium name="Ensembl"/>
        </authorList>
    </citation>
    <scope>IDENTIFICATION</scope>
</reference>
<feature type="region of interest" description="Disordered" evidence="8">
    <location>
        <begin position="529"/>
        <end position="551"/>
    </location>
</feature>
<feature type="region of interest" description="Disordered" evidence="8">
    <location>
        <begin position="604"/>
        <end position="692"/>
    </location>
</feature>
<evidence type="ECO:0000259" key="9">
    <source>
        <dbReference type="Pfam" id="PF06752"/>
    </source>
</evidence>